<feature type="transmembrane region" description="Helical" evidence="1">
    <location>
        <begin position="243"/>
        <end position="263"/>
    </location>
</feature>
<dbReference type="Pfam" id="PF01757">
    <property type="entry name" value="Acyl_transf_3"/>
    <property type="match status" value="1"/>
</dbReference>
<dbReference type="EMBL" id="JBHSPH010000010">
    <property type="protein sequence ID" value="MFC5864662.1"/>
    <property type="molecule type" value="Genomic_DNA"/>
</dbReference>
<feature type="transmembrane region" description="Helical" evidence="1">
    <location>
        <begin position="275"/>
        <end position="296"/>
    </location>
</feature>
<feature type="domain" description="Acyltransferase 3" evidence="2">
    <location>
        <begin position="21"/>
        <end position="363"/>
    </location>
</feature>
<feature type="transmembrane region" description="Helical" evidence="1">
    <location>
        <begin position="183"/>
        <end position="203"/>
    </location>
</feature>
<keyword evidence="1" id="KW-0472">Membrane</keyword>
<keyword evidence="3" id="KW-0012">Acyltransferase</keyword>
<evidence type="ECO:0000313" key="3">
    <source>
        <dbReference type="EMBL" id="MFC5864662.1"/>
    </source>
</evidence>
<evidence type="ECO:0000256" key="1">
    <source>
        <dbReference type="SAM" id="Phobius"/>
    </source>
</evidence>
<comment type="caution">
    <text evidence="3">The sequence shown here is derived from an EMBL/GenBank/DDBJ whole genome shotgun (WGS) entry which is preliminary data.</text>
</comment>
<keyword evidence="1" id="KW-0812">Transmembrane</keyword>
<dbReference type="InterPro" id="IPR002656">
    <property type="entry name" value="Acyl_transf_3_dom"/>
</dbReference>
<evidence type="ECO:0000259" key="2">
    <source>
        <dbReference type="Pfam" id="PF01757"/>
    </source>
</evidence>
<feature type="transmembrane region" description="Helical" evidence="1">
    <location>
        <begin position="317"/>
        <end position="335"/>
    </location>
</feature>
<feature type="transmembrane region" description="Helical" evidence="1">
    <location>
        <begin position="95"/>
        <end position="112"/>
    </location>
</feature>
<dbReference type="InterPro" id="IPR050879">
    <property type="entry name" value="Acyltransferase_3"/>
</dbReference>
<dbReference type="RefSeq" id="WP_263332781.1">
    <property type="nucleotide sequence ID" value="NZ_JAGSYH010000001.1"/>
</dbReference>
<protein>
    <submittedName>
        <fullName evidence="3">Acyltransferase family protein</fullName>
        <ecNumber evidence="3">2.3.-.-</ecNumber>
    </submittedName>
</protein>
<dbReference type="GO" id="GO:0016746">
    <property type="term" value="F:acyltransferase activity"/>
    <property type="evidence" value="ECO:0007669"/>
    <property type="project" value="UniProtKB-KW"/>
</dbReference>
<sequence>MAKSSHVILEPGQITYRSYISEFDGVRALGVGSVLLGHFWQPSISKLVFQFGELAWIAVDGFFVLSGFLIAGILLDRIGRPRYFSTFYFRRTLRIFPVYYLALLLGWTLLRFTNGGYGYHYLIQHWGSPMWFAFYVGNIRTAMVGAWPPSAVYDPLWSLQIEEQFYLLFPLAVAFLRREHLRNLLIGAIVLAPVLRLICYFVRPGNVFLQYTLLPCHCEGLAMGALIALRVRSGRWEISKSKIRTLTLVLIGVSAICSAMSTWKTLEPSPLTLFARLPGYTLASAGFACLLIWIVMYRGSSYTAWLRLPPLQYIGKISYGLYILHPIALMVMLEAARKGWWRFHSPLLFFAACVCLSLALAVCSWHCMELPILQLRSRFGRKQAQPAMTAEPLLSESSQ</sequence>
<name>A0ABW1ELN1_9BACT</name>
<dbReference type="EC" id="2.3.-.-" evidence="3"/>
<gene>
    <name evidence="3" type="ORF">ACFPT7_20305</name>
</gene>
<dbReference type="PANTHER" id="PTHR23028">
    <property type="entry name" value="ACETYLTRANSFERASE"/>
    <property type="match status" value="1"/>
</dbReference>
<reference evidence="4" key="1">
    <citation type="journal article" date="2019" name="Int. J. Syst. Evol. Microbiol.">
        <title>The Global Catalogue of Microorganisms (GCM) 10K type strain sequencing project: providing services to taxonomists for standard genome sequencing and annotation.</title>
        <authorList>
            <consortium name="The Broad Institute Genomics Platform"/>
            <consortium name="The Broad Institute Genome Sequencing Center for Infectious Disease"/>
            <person name="Wu L."/>
            <person name="Ma J."/>
        </authorList>
    </citation>
    <scope>NUCLEOTIDE SEQUENCE [LARGE SCALE GENOMIC DNA]</scope>
    <source>
        <strain evidence="4">JCM 4087</strain>
    </source>
</reference>
<keyword evidence="1" id="KW-1133">Transmembrane helix</keyword>
<proteinExistence type="predicted"/>
<accession>A0ABW1ELN1</accession>
<keyword evidence="4" id="KW-1185">Reference proteome</keyword>
<organism evidence="3 4">
    <name type="scientific">Acidicapsa dinghuensis</name>
    <dbReference type="NCBI Taxonomy" id="2218256"/>
    <lineage>
        <taxon>Bacteria</taxon>
        <taxon>Pseudomonadati</taxon>
        <taxon>Acidobacteriota</taxon>
        <taxon>Terriglobia</taxon>
        <taxon>Terriglobales</taxon>
        <taxon>Acidobacteriaceae</taxon>
        <taxon>Acidicapsa</taxon>
    </lineage>
</organism>
<dbReference type="PANTHER" id="PTHR23028:SF53">
    <property type="entry name" value="ACYL_TRANSF_3 DOMAIN-CONTAINING PROTEIN"/>
    <property type="match status" value="1"/>
</dbReference>
<evidence type="ECO:0000313" key="4">
    <source>
        <dbReference type="Proteomes" id="UP001596091"/>
    </source>
</evidence>
<keyword evidence="3" id="KW-0808">Transferase</keyword>
<feature type="transmembrane region" description="Helical" evidence="1">
    <location>
        <begin position="54"/>
        <end position="75"/>
    </location>
</feature>
<dbReference type="Proteomes" id="UP001596091">
    <property type="component" value="Unassembled WGS sequence"/>
</dbReference>
<feature type="transmembrane region" description="Helical" evidence="1">
    <location>
        <begin position="347"/>
        <end position="368"/>
    </location>
</feature>
<feature type="transmembrane region" description="Helical" evidence="1">
    <location>
        <begin position="209"/>
        <end position="231"/>
    </location>
</feature>